<name>A0A919BSY4_STRFL</name>
<evidence type="ECO:0000313" key="1">
    <source>
        <dbReference type="EMBL" id="GHG12731.1"/>
    </source>
</evidence>
<reference evidence="1" key="2">
    <citation type="submission" date="2020-09" db="EMBL/GenBank/DDBJ databases">
        <authorList>
            <person name="Sun Q."/>
            <person name="Ohkuma M."/>
        </authorList>
    </citation>
    <scope>NUCLEOTIDE SEQUENCE</scope>
    <source>
        <strain evidence="1">JCM 4122</strain>
    </source>
</reference>
<gene>
    <name evidence="1" type="ORF">GCM10017667_52850</name>
</gene>
<dbReference type="EMBL" id="BNBE01000002">
    <property type="protein sequence ID" value="GHG12731.1"/>
    <property type="molecule type" value="Genomic_DNA"/>
</dbReference>
<keyword evidence="2" id="KW-1185">Reference proteome</keyword>
<proteinExistence type="predicted"/>
<protein>
    <submittedName>
        <fullName evidence="1">Uncharacterized protein</fullName>
    </submittedName>
</protein>
<organism evidence="1 2">
    <name type="scientific">Streptomyces filamentosus</name>
    <name type="common">Streptomyces roseosporus</name>
    <dbReference type="NCBI Taxonomy" id="67294"/>
    <lineage>
        <taxon>Bacteria</taxon>
        <taxon>Bacillati</taxon>
        <taxon>Actinomycetota</taxon>
        <taxon>Actinomycetes</taxon>
        <taxon>Kitasatosporales</taxon>
        <taxon>Streptomycetaceae</taxon>
        <taxon>Streptomyces</taxon>
    </lineage>
</organism>
<reference evidence="1" key="1">
    <citation type="journal article" date="2014" name="Int. J. Syst. Evol. Microbiol.">
        <title>Complete genome sequence of Corynebacterium casei LMG S-19264T (=DSM 44701T), isolated from a smear-ripened cheese.</title>
        <authorList>
            <consortium name="US DOE Joint Genome Institute (JGI-PGF)"/>
            <person name="Walter F."/>
            <person name="Albersmeier A."/>
            <person name="Kalinowski J."/>
            <person name="Ruckert C."/>
        </authorList>
    </citation>
    <scope>NUCLEOTIDE SEQUENCE</scope>
    <source>
        <strain evidence="1">JCM 4122</strain>
    </source>
</reference>
<accession>A0A919BSY4</accession>
<dbReference type="AlphaFoldDB" id="A0A919BSY4"/>
<comment type="caution">
    <text evidence="1">The sequence shown here is derived from an EMBL/GenBank/DDBJ whole genome shotgun (WGS) entry which is preliminary data.</text>
</comment>
<dbReference type="Proteomes" id="UP000632849">
    <property type="component" value="Unassembled WGS sequence"/>
</dbReference>
<evidence type="ECO:0000313" key="2">
    <source>
        <dbReference type="Proteomes" id="UP000632849"/>
    </source>
</evidence>
<sequence length="39" mass="4278">MTDLVLYGVAVQEDEFADERVIASSYDRAENVAGAGRCR</sequence>